<reference evidence="1 2" key="1">
    <citation type="journal article" date="2021" name="Elife">
        <title>Chloroplast acquisition without the gene transfer in kleptoplastic sea slugs, Plakobranchus ocellatus.</title>
        <authorList>
            <person name="Maeda T."/>
            <person name="Takahashi S."/>
            <person name="Yoshida T."/>
            <person name="Shimamura S."/>
            <person name="Takaki Y."/>
            <person name="Nagai Y."/>
            <person name="Toyoda A."/>
            <person name="Suzuki Y."/>
            <person name="Arimoto A."/>
            <person name="Ishii H."/>
            <person name="Satoh N."/>
            <person name="Nishiyama T."/>
            <person name="Hasebe M."/>
            <person name="Maruyama T."/>
            <person name="Minagawa J."/>
            <person name="Obokata J."/>
            <person name="Shigenobu S."/>
        </authorList>
    </citation>
    <scope>NUCLEOTIDE SEQUENCE [LARGE SCALE GENOMIC DNA]</scope>
</reference>
<accession>A0AAV4AVC3</accession>
<dbReference type="EMBL" id="BLXT01004371">
    <property type="protein sequence ID" value="GFO12081.1"/>
    <property type="molecule type" value="Genomic_DNA"/>
</dbReference>
<evidence type="ECO:0000313" key="1">
    <source>
        <dbReference type="EMBL" id="GFO12081.1"/>
    </source>
</evidence>
<keyword evidence="2" id="KW-1185">Reference proteome</keyword>
<dbReference type="Proteomes" id="UP000735302">
    <property type="component" value="Unassembled WGS sequence"/>
</dbReference>
<evidence type="ECO:0000313" key="2">
    <source>
        <dbReference type="Proteomes" id="UP000735302"/>
    </source>
</evidence>
<dbReference type="AlphaFoldDB" id="A0AAV4AVC3"/>
<comment type="caution">
    <text evidence="1">The sequence shown here is derived from an EMBL/GenBank/DDBJ whole genome shotgun (WGS) entry which is preliminary data.</text>
</comment>
<gene>
    <name evidence="1" type="ORF">PoB_003858600</name>
</gene>
<name>A0AAV4AVC3_9GAST</name>
<sequence length="88" mass="9957">MKVAANLASFRTKENIVFPSMYCWTHELLPPVCSRPKGKGGPLKSVASLVTQIIKLTFGWVKHPVISSALRWRRDEPFEIRAEETSDT</sequence>
<organism evidence="1 2">
    <name type="scientific">Plakobranchus ocellatus</name>
    <dbReference type="NCBI Taxonomy" id="259542"/>
    <lineage>
        <taxon>Eukaryota</taxon>
        <taxon>Metazoa</taxon>
        <taxon>Spiralia</taxon>
        <taxon>Lophotrochozoa</taxon>
        <taxon>Mollusca</taxon>
        <taxon>Gastropoda</taxon>
        <taxon>Heterobranchia</taxon>
        <taxon>Euthyneura</taxon>
        <taxon>Panpulmonata</taxon>
        <taxon>Sacoglossa</taxon>
        <taxon>Placobranchoidea</taxon>
        <taxon>Plakobranchidae</taxon>
        <taxon>Plakobranchus</taxon>
    </lineage>
</organism>
<protein>
    <submittedName>
        <fullName evidence="1">Uncharacterized protein</fullName>
    </submittedName>
</protein>
<proteinExistence type="predicted"/>